<dbReference type="RefSeq" id="WP_162856701.1">
    <property type="nucleotide sequence ID" value="NZ_CP038145.1"/>
</dbReference>
<dbReference type="Proteomes" id="UP000294444">
    <property type="component" value="Chromosome"/>
</dbReference>
<dbReference type="AlphaFoldDB" id="A0A4P7CFT2"/>
<organism evidence="1 2">
    <name type="scientific">Actinobacillus indolicus</name>
    <dbReference type="NCBI Taxonomy" id="51049"/>
    <lineage>
        <taxon>Bacteria</taxon>
        <taxon>Pseudomonadati</taxon>
        <taxon>Pseudomonadota</taxon>
        <taxon>Gammaproteobacteria</taxon>
        <taxon>Pasteurellales</taxon>
        <taxon>Pasteurellaceae</taxon>
        <taxon>Actinobacillus</taxon>
    </lineage>
</organism>
<protein>
    <submittedName>
        <fullName evidence="1">Uncharacterized protein</fullName>
    </submittedName>
</protein>
<accession>A0A4P7CFT2</accession>
<keyword evidence="2" id="KW-1185">Reference proteome</keyword>
<dbReference type="EMBL" id="CP038145">
    <property type="protein sequence ID" value="QBQ63858.1"/>
    <property type="molecule type" value="Genomic_DNA"/>
</dbReference>
<reference evidence="1 2" key="1">
    <citation type="submission" date="2019-03" db="EMBL/GenBank/DDBJ databases">
        <authorList>
            <person name="Che Y."/>
            <person name="Zhou L."/>
        </authorList>
    </citation>
    <scope>NUCLEOTIDE SEQUENCE [LARGE SCALE GENOMIC DNA]</scope>
    <source>
        <strain evidence="1 2">AIFJ1607</strain>
    </source>
</reference>
<evidence type="ECO:0000313" key="1">
    <source>
        <dbReference type="EMBL" id="QBQ63858.1"/>
    </source>
</evidence>
<dbReference type="KEGG" id="aio:EXH44_06200"/>
<sequence length="151" mass="18299">MLANIVKTKWFLDTAIDSNEIHSILFAEKELIWGYRQLVDFDADFYRLYINQIFNTLQLLNEYCHRENEEWKDYFQSELIDLMVDFVKEDERDKANMLSQEHLKQFKQLYEEYVTTDVERSRFIKVINTENKKIIKITKVLGLKPNNIFCL</sequence>
<proteinExistence type="predicted"/>
<name>A0A4P7CFT2_9PAST</name>
<gene>
    <name evidence="1" type="ORF">EXH44_06200</name>
</gene>
<evidence type="ECO:0000313" key="2">
    <source>
        <dbReference type="Proteomes" id="UP000294444"/>
    </source>
</evidence>